<name>A0A147BG04_IXORI</name>
<feature type="compositionally biased region" description="Acidic residues" evidence="1">
    <location>
        <begin position="106"/>
        <end position="116"/>
    </location>
</feature>
<dbReference type="PANTHER" id="PTHR14628">
    <property type="entry name" value="BEN DOMAIN-CONTAINING PROTEIN 5"/>
    <property type="match status" value="1"/>
</dbReference>
<feature type="compositionally biased region" description="Basic and acidic residues" evidence="1">
    <location>
        <begin position="87"/>
        <end position="101"/>
    </location>
</feature>
<evidence type="ECO:0008006" key="3">
    <source>
        <dbReference type="Google" id="ProtNLM"/>
    </source>
</evidence>
<dbReference type="PANTHER" id="PTHR14628:SF1">
    <property type="entry name" value="BEN DOMAIN-CONTAINING PROTEIN 5"/>
    <property type="match status" value="1"/>
</dbReference>
<accession>A0A147BG04</accession>
<dbReference type="EMBL" id="GEGO01005691">
    <property type="protein sequence ID" value="JAR89713.1"/>
    <property type="molecule type" value="Transcribed_RNA"/>
</dbReference>
<reference evidence="2" key="1">
    <citation type="journal article" date="2018" name="PLoS Negl. Trop. Dis.">
        <title>Sialome diversity of ticks revealed by RNAseq of single tick salivary glands.</title>
        <authorList>
            <person name="Perner J."/>
            <person name="Kropackova S."/>
            <person name="Kopacek P."/>
            <person name="Ribeiro J.M."/>
        </authorList>
    </citation>
    <scope>NUCLEOTIDE SEQUENCE</scope>
    <source>
        <strain evidence="2">Siblings of single egg batch collected in Ceske Budejovice</strain>
        <tissue evidence="2">Salivary glands</tissue>
    </source>
</reference>
<feature type="compositionally biased region" description="Basic residues" evidence="1">
    <location>
        <begin position="77"/>
        <end position="86"/>
    </location>
</feature>
<protein>
    <recommendedName>
        <fullName evidence="3">BEN domain-containing protein</fullName>
    </recommendedName>
</protein>
<dbReference type="Gene3D" id="1.10.10.2590">
    <property type="entry name" value="BEN domain"/>
    <property type="match status" value="1"/>
</dbReference>
<dbReference type="GO" id="GO:0003677">
    <property type="term" value="F:DNA binding"/>
    <property type="evidence" value="ECO:0007669"/>
    <property type="project" value="InterPro"/>
</dbReference>
<proteinExistence type="predicted"/>
<evidence type="ECO:0000256" key="1">
    <source>
        <dbReference type="SAM" id="MobiDB-lite"/>
    </source>
</evidence>
<dbReference type="InterPro" id="IPR040391">
    <property type="entry name" value="BEND5"/>
</dbReference>
<feature type="compositionally biased region" description="Basic and acidic residues" evidence="1">
    <location>
        <begin position="53"/>
        <end position="67"/>
    </location>
</feature>
<evidence type="ECO:0000313" key="2">
    <source>
        <dbReference type="EMBL" id="JAR89713.1"/>
    </source>
</evidence>
<dbReference type="AlphaFoldDB" id="A0A147BG04"/>
<organism evidence="2">
    <name type="scientific">Ixodes ricinus</name>
    <name type="common">Common tick</name>
    <name type="synonym">Acarus ricinus</name>
    <dbReference type="NCBI Taxonomy" id="34613"/>
    <lineage>
        <taxon>Eukaryota</taxon>
        <taxon>Metazoa</taxon>
        <taxon>Ecdysozoa</taxon>
        <taxon>Arthropoda</taxon>
        <taxon>Chelicerata</taxon>
        <taxon>Arachnida</taxon>
        <taxon>Acari</taxon>
        <taxon>Parasitiformes</taxon>
        <taxon>Ixodida</taxon>
        <taxon>Ixodoidea</taxon>
        <taxon>Ixodidae</taxon>
        <taxon>Ixodinae</taxon>
        <taxon>Ixodes</taxon>
    </lineage>
</organism>
<feature type="non-terminal residue" evidence="2">
    <location>
        <position position="1"/>
    </location>
</feature>
<feature type="region of interest" description="Disordered" evidence="1">
    <location>
        <begin position="53"/>
        <end position="125"/>
    </location>
</feature>
<sequence>KKNVLHEALVKNFRPSNVADFNKKQTYQVFWEGDDNTRGGYYDAQILKLTETREEMEVEPARRERGAEPCTSSHKSAPPKKKKKKQDLRSSVKSSVERDIFNDIQDTQDTEEDDEPETLKMRRELERKDTKIMQLRAERDNYIKLNHDLQRALCAKVFEKALPRPAAMEQAAAPAASAVVNGAVPRSTAAQAAAASARVAVVNRALPGPTPAVAAVPLDPAPAVLPMDDDALPVADHADAGGTAGPYCLRLAEHDSLAANEVVDPSIGVVSEDGLVHYGQDLFIDEGAWKACMDAETPSMFCKLSATSIWPVEVLLERSVTGTMSNKAKAEGQEKPFAPLTPCKVQAISRCFWLYLREKGYSCKQRGDFHKNVRKHLSEKLSDLRRKHNSEKVSDLHRLRGECKINFL</sequence>
<dbReference type="GO" id="GO:0045892">
    <property type="term" value="P:negative regulation of DNA-templated transcription"/>
    <property type="evidence" value="ECO:0007669"/>
    <property type="project" value="InterPro"/>
</dbReference>